<evidence type="ECO:0000313" key="9">
    <source>
        <dbReference type="Proteomes" id="UP000325945"/>
    </source>
</evidence>
<keyword evidence="4" id="KW-0804">Transcription</keyword>
<sequence length="681" mass="76857">MVNYERLSAAECSAPPQYPAPQGVTLQPEPERRSHGNEATNAMNVTLAPALSADDLNDFASWFSVPADNDFWPDLTCYEQDLSVLDIVGPPVTEGSLQKPWDTQKPNASLPQSNIAEVYRRNQVPEIDKDAVGPRHYDPTSAEFDAQLIFPDMTGIPREDIEAENLAHVEEVPAELTNIVFELANDMQLKSNYPQFIELRIPPAPVLNAWVQLYFEHFHPMFPVLHKPTFSTSGSNPFLVLTVAAIGAHFSDIKGAQPCLRAMHELIRRYTSYTCEKVNLKSRELWMTQTILLNQLGLMYSGDRRALELAEIFQAVPVTLARRKRLFTNTLPHEKLCRLELPLGEKWHVSVLDEQRRRAGFAIWLIDAAYDYNFDLCTTMRADELQNCLPQPEGRWNACNAQVWATFGEDNGLVTNYTLGQVIRNNTWRYAWSKTGTLGKLTILQYLANVVNDKDDMSPASPSFSPEKSYAALEALETLLEETGDQGYGHSLSEVKASAIHRVMIISALTLYHTPTSHIVPLAVKVIYGQMNDDSWTPTINRWRSSSCQGRMGVLYAAHVFETVRSARCIHFMIPELFLRGVLVLWLYSIIHNRLRHGHENQLEITSVVLDLKSLDTPATKQWIANGSSCIKLPGISNLLSQRGRCKMLEESVVVMRSLKAWGISSMYAQLLDRLRLVEDS</sequence>
<dbReference type="PANTHER" id="PTHR47660:SF7">
    <property type="entry name" value="TRANSCRIPTION FACTOR WITH C2H2 AND ZN(2)-CYS(6) DNA BINDING DOMAIN (EUROFUNG)"/>
    <property type="match status" value="1"/>
</dbReference>
<evidence type="ECO:0000256" key="1">
    <source>
        <dbReference type="ARBA" id="ARBA00022723"/>
    </source>
</evidence>
<feature type="domain" description="Xylanolytic transcriptional activator regulatory" evidence="7">
    <location>
        <begin position="212"/>
        <end position="398"/>
    </location>
</feature>
<feature type="region of interest" description="Disordered" evidence="6">
    <location>
        <begin position="1"/>
        <end position="36"/>
    </location>
</feature>
<dbReference type="GO" id="GO:0006351">
    <property type="term" value="P:DNA-templated transcription"/>
    <property type="evidence" value="ECO:0007669"/>
    <property type="project" value="InterPro"/>
</dbReference>
<accession>A0A5N6X6F6</accession>
<dbReference type="EMBL" id="ML741785">
    <property type="protein sequence ID" value="KAE8328502.1"/>
    <property type="molecule type" value="Genomic_DNA"/>
</dbReference>
<dbReference type="GO" id="GO:0008270">
    <property type="term" value="F:zinc ion binding"/>
    <property type="evidence" value="ECO:0007669"/>
    <property type="project" value="InterPro"/>
</dbReference>
<dbReference type="CDD" id="cd12148">
    <property type="entry name" value="fungal_TF_MHR"/>
    <property type="match status" value="1"/>
</dbReference>
<dbReference type="Pfam" id="PF04082">
    <property type="entry name" value="Fungal_trans"/>
    <property type="match status" value="1"/>
</dbReference>
<evidence type="ECO:0000256" key="2">
    <source>
        <dbReference type="ARBA" id="ARBA00022833"/>
    </source>
</evidence>
<keyword evidence="3" id="KW-0805">Transcription regulation</keyword>
<name>A0A5N6X6F6_9EURO</name>
<evidence type="ECO:0000256" key="6">
    <source>
        <dbReference type="SAM" id="MobiDB-lite"/>
    </source>
</evidence>
<dbReference type="PANTHER" id="PTHR47660">
    <property type="entry name" value="TRANSCRIPTION FACTOR WITH C2H2 AND ZN(2)-CYS(6) DNA BINDING DOMAIN (EUROFUNG)-RELATED-RELATED"/>
    <property type="match status" value="1"/>
</dbReference>
<keyword evidence="1" id="KW-0479">Metal-binding</keyword>
<keyword evidence="2" id="KW-0862">Zinc</keyword>
<evidence type="ECO:0000256" key="3">
    <source>
        <dbReference type="ARBA" id="ARBA00023015"/>
    </source>
</evidence>
<evidence type="ECO:0000256" key="4">
    <source>
        <dbReference type="ARBA" id="ARBA00023163"/>
    </source>
</evidence>
<dbReference type="GO" id="GO:0003677">
    <property type="term" value="F:DNA binding"/>
    <property type="evidence" value="ECO:0007669"/>
    <property type="project" value="InterPro"/>
</dbReference>
<dbReference type="AlphaFoldDB" id="A0A5N6X6F6"/>
<keyword evidence="9" id="KW-1185">Reference proteome</keyword>
<dbReference type="Proteomes" id="UP000325945">
    <property type="component" value="Unassembled WGS sequence"/>
</dbReference>
<protein>
    <recommendedName>
        <fullName evidence="7">Xylanolytic transcriptional activator regulatory domain-containing protein</fullName>
    </recommendedName>
</protein>
<evidence type="ECO:0000256" key="5">
    <source>
        <dbReference type="ARBA" id="ARBA00023242"/>
    </source>
</evidence>
<gene>
    <name evidence="8" type="ORF">BDV39DRAFT_204022</name>
</gene>
<organism evidence="8 9">
    <name type="scientific">Aspergillus sergii</name>
    <dbReference type="NCBI Taxonomy" id="1034303"/>
    <lineage>
        <taxon>Eukaryota</taxon>
        <taxon>Fungi</taxon>
        <taxon>Dikarya</taxon>
        <taxon>Ascomycota</taxon>
        <taxon>Pezizomycotina</taxon>
        <taxon>Eurotiomycetes</taxon>
        <taxon>Eurotiomycetidae</taxon>
        <taxon>Eurotiales</taxon>
        <taxon>Aspergillaceae</taxon>
        <taxon>Aspergillus</taxon>
        <taxon>Aspergillus subgen. Circumdati</taxon>
    </lineage>
</organism>
<proteinExistence type="predicted"/>
<keyword evidence="5" id="KW-0539">Nucleus</keyword>
<dbReference type="InterPro" id="IPR007219">
    <property type="entry name" value="XnlR_reg_dom"/>
</dbReference>
<evidence type="ECO:0000313" key="8">
    <source>
        <dbReference type="EMBL" id="KAE8328502.1"/>
    </source>
</evidence>
<reference evidence="9" key="1">
    <citation type="submission" date="2019-04" db="EMBL/GenBank/DDBJ databases">
        <title>Friends and foes A comparative genomics studyof 23 Aspergillus species from section Flavi.</title>
        <authorList>
            <consortium name="DOE Joint Genome Institute"/>
            <person name="Kjaerbolling I."/>
            <person name="Vesth T."/>
            <person name="Frisvad J.C."/>
            <person name="Nybo J.L."/>
            <person name="Theobald S."/>
            <person name="Kildgaard S."/>
            <person name="Isbrandt T."/>
            <person name="Kuo A."/>
            <person name="Sato A."/>
            <person name="Lyhne E.K."/>
            <person name="Kogle M.E."/>
            <person name="Wiebenga A."/>
            <person name="Kun R.S."/>
            <person name="Lubbers R.J."/>
            <person name="Makela M.R."/>
            <person name="Barry K."/>
            <person name="Chovatia M."/>
            <person name="Clum A."/>
            <person name="Daum C."/>
            <person name="Haridas S."/>
            <person name="He G."/>
            <person name="LaButti K."/>
            <person name="Lipzen A."/>
            <person name="Mondo S."/>
            <person name="Riley R."/>
            <person name="Salamov A."/>
            <person name="Simmons B.A."/>
            <person name="Magnuson J.K."/>
            <person name="Henrissat B."/>
            <person name="Mortensen U.H."/>
            <person name="Larsen T.O."/>
            <person name="Devries R.P."/>
            <person name="Grigoriev I.V."/>
            <person name="Machida M."/>
            <person name="Baker S.E."/>
            <person name="Andersen M.R."/>
        </authorList>
    </citation>
    <scope>NUCLEOTIDE SEQUENCE [LARGE SCALE GENOMIC DNA]</scope>
    <source>
        <strain evidence="9">CBS 130017</strain>
    </source>
</reference>
<evidence type="ECO:0000259" key="7">
    <source>
        <dbReference type="Pfam" id="PF04082"/>
    </source>
</evidence>